<comment type="caution">
    <text evidence="6">The sequence shown here is derived from an EMBL/GenBank/DDBJ whole genome shotgun (WGS) entry which is preliminary data.</text>
</comment>
<keyword evidence="4 5" id="KW-0472">Membrane</keyword>
<dbReference type="InterPro" id="IPR050360">
    <property type="entry name" value="MFS_Sugar_Transporters"/>
</dbReference>
<dbReference type="Pfam" id="PF00083">
    <property type="entry name" value="Sugar_tr"/>
    <property type="match status" value="1"/>
</dbReference>
<dbReference type="PANTHER" id="PTHR48022:SF2">
    <property type="entry name" value="PLASTIDIC GLUCOSE TRANSPORTER 4"/>
    <property type="match status" value="1"/>
</dbReference>
<protein>
    <recommendedName>
        <fullName evidence="8">Major facilitator superfamily (MFS) profile domain-containing protein</fullName>
    </recommendedName>
</protein>
<gene>
    <name evidence="6" type="ORF">PENVUL_c014G06882</name>
</gene>
<dbReference type="GO" id="GO:0005351">
    <property type="term" value="F:carbohydrate:proton symporter activity"/>
    <property type="evidence" value="ECO:0007669"/>
    <property type="project" value="TreeGrafter"/>
</dbReference>
<dbReference type="AlphaFoldDB" id="A0A1V6S0N3"/>
<keyword evidence="7" id="KW-1185">Reference proteome</keyword>
<evidence type="ECO:0000313" key="6">
    <source>
        <dbReference type="EMBL" id="OQE07213.1"/>
    </source>
</evidence>
<evidence type="ECO:0000256" key="2">
    <source>
        <dbReference type="ARBA" id="ARBA00022692"/>
    </source>
</evidence>
<evidence type="ECO:0008006" key="8">
    <source>
        <dbReference type="Google" id="ProtNLM"/>
    </source>
</evidence>
<dbReference type="PANTHER" id="PTHR48022">
    <property type="entry name" value="PLASTIDIC GLUCOSE TRANSPORTER 4"/>
    <property type="match status" value="1"/>
</dbReference>
<feature type="transmembrane region" description="Helical" evidence="5">
    <location>
        <begin position="269"/>
        <end position="287"/>
    </location>
</feature>
<feature type="transmembrane region" description="Helical" evidence="5">
    <location>
        <begin position="455"/>
        <end position="478"/>
    </location>
</feature>
<evidence type="ECO:0000256" key="4">
    <source>
        <dbReference type="ARBA" id="ARBA00023136"/>
    </source>
</evidence>
<dbReference type="SUPFAM" id="SSF103473">
    <property type="entry name" value="MFS general substrate transporter"/>
    <property type="match status" value="1"/>
</dbReference>
<feature type="transmembrane region" description="Helical" evidence="5">
    <location>
        <begin position="390"/>
        <end position="411"/>
    </location>
</feature>
<evidence type="ECO:0000256" key="1">
    <source>
        <dbReference type="ARBA" id="ARBA00004141"/>
    </source>
</evidence>
<comment type="subcellular location">
    <subcellularLocation>
        <location evidence="1">Membrane</location>
        <topology evidence="1">Multi-pass membrane protein</topology>
    </subcellularLocation>
</comment>
<accession>A0A1V6S0N3</accession>
<evidence type="ECO:0000256" key="3">
    <source>
        <dbReference type="ARBA" id="ARBA00022989"/>
    </source>
</evidence>
<proteinExistence type="predicted"/>
<sequence length="487" mass="54781">MMASLSRSYPAIELDYTLGGDSDVTSLSSGDIDLTRPEILQIVLEADEFVTKYDLADIREIIRKGALLFYHPHNLAQIEEEMGYLENQGNSIKGPGKPPGSSVSIAICYAAMFLCDFLGSSAPIEVFYPRLDEGQPYLGSEGLWFWEYPKGFWETVLLYSLAPLVSALLGFWLSLSLNRYWGRRRAFSVAAALALVAIFDRFLCHDWEYLAIADIFARVATTMLNCTSFLYIAEISEASRRSSTVAKWYFGSSLLSMVAQFIYDPALLSFIISTLAACVVLGLSIQIPDSPYWLTLNGKVHEAHESLRSLRDTEIIAARDLYQIYILDGQSDLRNGNLTWPKPLPRLSELFTNRRPRVVLMTAISLTLSRIFSDIHLRSMVFGQIELPDLAFHSIIIPHIGGYCVVFLAALMFDRLERRRTLISLYCGMVISLLGQSLASSHREEALSLFSRSCFFIFHPVSELVLVVYISEVFPLYYRGKVPPAGK</sequence>
<dbReference type="Proteomes" id="UP000191518">
    <property type="component" value="Unassembled WGS sequence"/>
</dbReference>
<feature type="transmembrane region" description="Helical" evidence="5">
    <location>
        <begin position="156"/>
        <end position="174"/>
    </location>
</feature>
<dbReference type="Gene3D" id="1.20.1250.20">
    <property type="entry name" value="MFS general substrate transporter like domains"/>
    <property type="match status" value="1"/>
</dbReference>
<reference evidence="7" key="1">
    <citation type="journal article" date="2017" name="Nat. Microbiol.">
        <title>Global analysis of biosynthetic gene clusters reveals vast potential of secondary metabolite production in Penicillium species.</title>
        <authorList>
            <person name="Nielsen J.C."/>
            <person name="Grijseels S."/>
            <person name="Prigent S."/>
            <person name="Ji B."/>
            <person name="Dainat J."/>
            <person name="Nielsen K.F."/>
            <person name="Frisvad J.C."/>
            <person name="Workman M."/>
            <person name="Nielsen J."/>
        </authorList>
    </citation>
    <scope>NUCLEOTIDE SEQUENCE [LARGE SCALE GENOMIC DNA]</scope>
    <source>
        <strain evidence="7">IBT 29486</strain>
    </source>
</reference>
<organism evidence="6 7">
    <name type="scientific">Penicillium vulpinum</name>
    <dbReference type="NCBI Taxonomy" id="29845"/>
    <lineage>
        <taxon>Eukaryota</taxon>
        <taxon>Fungi</taxon>
        <taxon>Dikarya</taxon>
        <taxon>Ascomycota</taxon>
        <taxon>Pezizomycotina</taxon>
        <taxon>Eurotiomycetes</taxon>
        <taxon>Eurotiomycetidae</taxon>
        <taxon>Eurotiales</taxon>
        <taxon>Aspergillaceae</taxon>
        <taxon>Penicillium</taxon>
    </lineage>
</organism>
<feature type="transmembrane region" description="Helical" evidence="5">
    <location>
        <begin position="423"/>
        <end position="443"/>
    </location>
</feature>
<keyword evidence="2 5" id="KW-0812">Transmembrane</keyword>
<name>A0A1V6S0N3_9EURO</name>
<evidence type="ECO:0000256" key="5">
    <source>
        <dbReference type="SAM" id="Phobius"/>
    </source>
</evidence>
<dbReference type="GO" id="GO:0016020">
    <property type="term" value="C:membrane"/>
    <property type="evidence" value="ECO:0007669"/>
    <property type="project" value="UniProtKB-SubCell"/>
</dbReference>
<dbReference type="InterPro" id="IPR036259">
    <property type="entry name" value="MFS_trans_sf"/>
</dbReference>
<evidence type="ECO:0000313" key="7">
    <source>
        <dbReference type="Proteomes" id="UP000191518"/>
    </source>
</evidence>
<dbReference type="EMBL" id="MDYP01000014">
    <property type="protein sequence ID" value="OQE07213.1"/>
    <property type="molecule type" value="Genomic_DNA"/>
</dbReference>
<dbReference type="InterPro" id="IPR005828">
    <property type="entry name" value="MFS_sugar_transport-like"/>
</dbReference>
<keyword evidence="3 5" id="KW-1133">Transmembrane helix</keyword>